<keyword evidence="5" id="KW-1185">Reference proteome</keyword>
<proteinExistence type="predicted"/>
<gene>
    <name evidence="4" type="ORF">SAMN05421849_1499</name>
</gene>
<keyword evidence="1" id="KW-0175">Coiled coil</keyword>
<dbReference type="GO" id="GO:0015562">
    <property type="term" value="F:efflux transmembrane transporter activity"/>
    <property type="evidence" value="ECO:0007669"/>
    <property type="project" value="TreeGrafter"/>
</dbReference>
<evidence type="ECO:0000313" key="4">
    <source>
        <dbReference type="EMBL" id="SIT81549.1"/>
    </source>
</evidence>
<dbReference type="Gene3D" id="1.10.287.470">
    <property type="entry name" value="Helix hairpin bin"/>
    <property type="match status" value="1"/>
</dbReference>
<dbReference type="InterPro" id="IPR058625">
    <property type="entry name" value="MdtA-like_BSH"/>
</dbReference>
<name>A0A1R3WXE0_9RHOB</name>
<protein>
    <submittedName>
        <fullName evidence="4">HlyD family secretion protein</fullName>
    </submittedName>
</protein>
<dbReference type="Gene3D" id="2.40.420.20">
    <property type="match status" value="1"/>
</dbReference>
<feature type="domain" description="Multidrug resistance protein MdtA-like barrel-sandwich hybrid" evidence="3">
    <location>
        <begin position="76"/>
        <end position="261"/>
    </location>
</feature>
<evidence type="ECO:0000256" key="2">
    <source>
        <dbReference type="SAM" id="MobiDB-lite"/>
    </source>
</evidence>
<dbReference type="EMBL" id="FTPS01000001">
    <property type="protein sequence ID" value="SIT81549.1"/>
    <property type="molecule type" value="Genomic_DNA"/>
</dbReference>
<evidence type="ECO:0000256" key="1">
    <source>
        <dbReference type="SAM" id="Coils"/>
    </source>
</evidence>
<reference evidence="4 5" key="1">
    <citation type="submission" date="2017-01" db="EMBL/GenBank/DDBJ databases">
        <authorList>
            <person name="Mah S.A."/>
            <person name="Swanson W.J."/>
            <person name="Moy G.W."/>
            <person name="Vacquier V.D."/>
        </authorList>
    </citation>
    <scope>NUCLEOTIDE SEQUENCE [LARGE SCALE GENOMIC DNA]</scope>
    <source>
        <strain evidence="4 5">DSM 21219</strain>
    </source>
</reference>
<feature type="coiled-coil region" evidence="1">
    <location>
        <begin position="192"/>
        <end position="226"/>
    </location>
</feature>
<dbReference type="PANTHER" id="PTHR30469:SF15">
    <property type="entry name" value="HLYD FAMILY OF SECRETION PROTEINS"/>
    <property type="match status" value="1"/>
</dbReference>
<evidence type="ECO:0000259" key="3">
    <source>
        <dbReference type="Pfam" id="PF25917"/>
    </source>
</evidence>
<dbReference type="SUPFAM" id="SSF111369">
    <property type="entry name" value="HlyD-like secretion proteins"/>
    <property type="match status" value="1"/>
</dbReference>
<dbReference type="OrthoDB" id="7626141at2"/>
<dbReference type="AlphaFoldDB" id="A0A1R3WXE0"/>
<feature type="compositionally biased region" description="Basic and acidic residues" evidence="2">
    <location>
        <begin position="160"/>
        <end position="169"/>
    </location>
</feature>
<feature type="region of interest" description="Disordered" evidence="2">
    <location>
        <begin position="153"/>
        <end position="173"/>
    </location>
</feature>
<dbReference type="GO" id="GO:1990281">
    <property type="term" value="C:efflux pump complex"/>
    <property type="evidence" value="ECO:0007669"/>
    <property type="project" value="TreeGrafter"/>
</dbReference>
<dbReference type="Pfam" id="PF25917">
    <property type="entry name" value="BSH_RND"/>
    <property type="match status" value="1"/>
</dbReference>
<accession>A0A1R3WXE0</accession>
<dbReference type="STRING" id="515897.SAMN05421849_1499"/>
<dbReference type="PANTHER" id="PTHR30469">
    <property type="entry name" value="MULTIDRUG RESISTANCE PROTEIN MDTA"/>
    <property type="match status" value="1"/>
</dbReference>
<dbReference type="RefSeq" id="WP_076649136.1">
    <property type="nucleotide sequence ID" value="NZ_FTPS01000001.1"/>
</dbReference>
<evidence type="ECO:0000313" key="5">
    <source>
        <dbReference type="Proteomes" id="UP000192455"/>
    </source>
</evidence>
<organism evidence="4 5">
    <name type="scientific">Pontibaca methylaminivorans</name>
    <dbReference type="NCBI Taxonomy" id="515897"/>
    <lineage>
        <taxon>Bacteria</taxon>
        <taxon>Pseudomonadati</taxon>
        <taxon>Pseudomonadota</taxon>
        <taxon>Alphaproteobacteria</taxon>
        <taxon>Rhodobacterales</taxon>
        <taxon>Roseobacteraceae</taxon>
        <taxon>Pontibaca</taxon>
    </lineage>
</organism>
<dbReference type="Proteomes" id="UP000192455">
    <property type="component" value="Unassembled WGS sequence"/>
</dbReference>
<sequence length="489" mass="52172">MRFLRQGLFGVFLAGLVLALLLFAGQLVVGAIQSRLSATPHQPPSREREFTVNVQTAALGDAVPILRAYGEVQSRRTLELRTAVGGRVIELADAFEEGGAVRAGEVLLRIDPADAQAEVDRAESDLMDARFEVRDAERGLELAEAELAAAEDQAELQNRAADRQRDLQERGVGSTAQVEAADLAAAAARQSALARRQALAQAEARIDQAQTQLSRSEVALAEAQRNLRETTVSAGFDGTLSDVTLVEGRLVTANEQLAMLVDPDALEVAFRVSTAQYARLLDDSGRLIAAPLTVALEAAGVELTASGQISRDGAVSGEGQSGRLLFARLDDPRGFKPGDFVTVRVEEPAIAQVARLPASAYDAASRTVLVLGDDNRLQALEVTLMHRQGNEVLLAGAELDGQEVVIGRTPLLGEGIRVRPLRDNGADPSGDGREQAMLELSAERRAELVAMIEADATLAEDDRARLLAQLDAPAVPAAVVRRIERERGG</sequence>
<dbReference type="Gene3D" id="2.40.50.100">
    <property type="match status" value="1"/>
</dbReference>